<dbReference type="AlphaFoldDB" id="A0A2S2BTU7"/>
<reference evidence="1 2" key="1">
    <citation type="submission" date="2017-05" db="EMBL/GenBank/DDBJ databases">
        <title>Isolation of Rhodococcus sp. S2-17 biodegrading of BP-3.</title>
        <authorList>
            <person name="Lee Y."/>
            <person name="Kim K.H."/>
            <person name="Chun B.H."/>
            <person name="Jung H.S."/>
            <person name="Jeon C.O."/>
        </authorList>
    </citation>
    <scope>NUCLEOTIDE SEQUENCE [LARGE SCALE GENOMIC DNA]</scope>
    <source>
        <strain evidence="1 2">S2-17</strain>
    </source>
</reference>
<protein>
    <submittedName>
        <fullName evidence="1">Uncharacterized protein</fullName>
    </submittedName>
</protein>
<evidence type="ECO:0000313" key="2">
    <source>
        <dbReference type="Proteomes" id="UP000245711"/>
    </source>
</evidence>
<keyword evidence="2" id="KW-1185">Reference proteome</keyword>
<name>A0A2S2BTU7_9NOCA</name>
<dbReference type="RefSeq" id="WP_109328777.1">
    <property type="nucleotide sequence ID" value="NZ_CP021354.1"/>
</dbReference>
<dbReference type="EMBL" id="CP021354">
    <property type="protein sequence ID" value="AWK72003.1"/>
    <property type="molecule type" value="Genomic_DNA"/>
</dbReference>
<sequence>MSTAHVRDLIDYIAAELPRDAWPHWTEGWPREIEAGLLDAAFSARATYGTPASGVRAVIGRWRAHRGVPLDDLGALSEYADDPAELIAVLGNRQRVPGNYTTKAEAVALAARSLVAAGCRRSSELRDDDVLRSALVQIAGFGSATWECFVVQLGLHTPESRCLLQDFVIDAVAPEVEVTNAMAEELLAAAAVRFDVTAATLSHAIWRYQRAQRRLTGAR</sequence>
<gene>
    <name evidence="1" type="ORF">CBI38_10840</name>
</gene>
<accession>A0A2S2BTU7</accession>
<proteinExistence type="predicted"/>
<dbReference type="OrthoDB" id="2962349at2"/>
<organism evidence="1 2">
    <name type="scientific">Rhodococcus oxybenzonivorans</name>
    <dbReference type="NCBI Taxonomy" id="1990687"/>
    <lineage>
        <taxon>Bacteria</taxon>
        <taxon>Bacillati</taxon>
        <taxon>Actinomycetota</taxon>
        <taxon>Actinomycetes</taxon>
        <taxon>Mycobacteriales</taxon>
        <taxon>Nocardiaceae</taxon>
        <taxon>Rhodococcus</taxon>
    </lineage>
</organism>
<dbReference type="Proteomes" id="UP000245711">
    <property type="component" value="Chromosome"/>
</dbReference>
<evidence type="ECO:0000313" key="1">
    <source>
        <dbReference type="EMBL" id="AWK72003.1"/>
    </source>
</evidence>
<dbReference type="KEGG" id="roz:CBI38_10840"/>